<gene>
    <name evidence="1" type="ORF">SOCEGT47_016980</name>
</gene>
<dbReference type="InterPro" id="IPR027417">
    <property type="entry name" value="P-loop_NTPase"/>
</dbReference>
<name>A0A4P2PWR2_SORCE</name>
<dbReference type="OrthoDB" id="9811804at2"/>
<dbReference type="Proteomes" id="UP000295781">
    <property type="component" value="Chromosome"/>
</dbReference>
<dbReference type="AlphaFoldDB" id="A0A4P2PWR2"/>
<accession>A0A4P2PWR2</accession>
<dbReference type="Gene3D" id="3.40.50.300">
    <property type="entry name" value="P-loop containing nucleotide triphosphate hydrolases"/>
    <property type="match status" value="1"/>
</dbReference>
<evidence type="ECO:0000313" key="1">
    <source>
        <dbReference type="EMBL" id="AUX21219.1"/>
    </source>
</evidence>
<reference evidence="1 2" key="1">
    <citation type="submission" date="2015-09" db="EMBL/GenBank/DDBJ databases">
        <title>Sorangium comparison.</title>
        <authorList>
            <person name="Zaburannyi N."/>
            <person name="Bunk B."/>
            <person name="Overmann J."/>
            <person name="Mueller R."/>
        </authorList>
    </citation>
    <scope>NUCLEOTIDE SEQUENCE [LARGE SCALE GENOMIC DNA]</scope>
    <source>
        <strain evidence="1 2">So ceGT47</strain>
    </source>
</reference>
<dbReference type="RefSeq" id="WP_129346568.1">
    <property type="nucleotide sequence ID" value="NZ_CP012670.1"/>
</dbReference>
<protein>
    <recommendedName>
        <fullName evidence="3">Orc1-like AAA ATPase domain-containing protein</fullName>
    </recommendedName>
</protein>
<dbReference type="PANTHER" id="PTHR34301">
    <property type="entry name" value="DNA-BINDING PROTEIN-RELATED"/>
    <property type="match status" value="1"/>
</dbReference>
<dbReference type="PANTHER" id="PTHR34301:SF8">
    <property type="entry name" value="ATPASE DOMAIN-CONTAINING PROTEIN"/>
    <property type="match status" value="1"/>
</dbReference>
<proteinExistence type="predicted"/>
<sequence length="549" mass="62227">METGKLEAPEDFKSWMLGEVSDAQGIVDKLQRAGLALRRVEPAERAGSTRTWLLFWEPPRHLCESFDLAPELLVVLTPWKEAQARDVSLAEEALRRDHRLDRGVVLVVACDPAAERRLARPVQRTGRLYIFVSADAVLTVQDPQRWLRDLLQERIGSGDLFAAGRPVFGWDFVGRQQELRSIRGRLLDGRPVGLYGLRKAGKTSVLIALRDQLISDATADDASIVAIPVHVDLLSLSFAEMKRSGFMRYLLRSMHDALERLDLSPTNLGLPASFADRRRLGELDGEDLERLVPEALECLIDWARSTPSRPAIFLLIDEYERILGASRFPVTDGLDILDYLRGLIQRYPKTFNILIAGLDRQKASVSRYGQRQNPLFNFVVDHPLAGLEREEMNELIRKIGRRLSLHFKSDALDVIWRETGGHPYLAREFGRVIDRQIPSQKRNSMRIDRAIALEHLEEFRRETVPTMQEILDAVRTIDPQAPEVLAYIVQYPEDAEESLNSFLKPESVHTLRRYGILNETGAPEQLRIGSFGAWLLQNQPIGMPTAANA</sequence>
<organism evidence="1 2">
    <name type="scientific">Sorangium cellulosum</name>
    <name type="common">Polyangium cellulosum</name>
    <dbReference type="NCBI Taxonomy" id="56"/>
    <lineage>
        <taxon>Bacteria</taxon>
        <taxon>Pseudomonadati</taxon>
        <taxon>Myxococcota</taxon>
        <taxon>Polyangia</taxon>
        <taxon>Polyangiales</taxon>
        <taxon>Polyangiaceae</taxon>
        <taxon>Sorangium</taxon>
    </lineage>
</organism>
<evidence type="ECO:0008006" key="3">
    <source>
        <dbReference type="Google" id="ProtNLM"/>
    </source>
</evidence>
<dbReference type="SUPFAM" id="SSF52540">
    <property type="entry name" value="P-loop containing nucleoside triphosphate hydrolases"/>
    <property type="match status" value="1"/>
</dbReference>
<dbReference type="EMBL" id="CP012670">
    <property type="protein sequence ID" value="AUX21219.1"/>
    <property type="molecule type" value="Genomic_DNA"/>
</dbReference>
<evidence type="ECO:0000313" key="2">
    <source>
        <dbReference type="Proteomes" id="UP000295781"/>
    </source>
</evidence>